<proteinExistence type="predicted"/>
<dbReference type="InterPro" id="IPR003594">
    <property type="entry name" value="HATPase_dom"/>
</dbReference>
<dbReference type="InterPro" id="IPR036890">
    <property type="entry name" value="HATPase_C_sf"/>
</dbReference>
<evidence type="ECO:0000256" key="11">
    <source>
        <dbReference type="ARBA" id="ARBA00023136"/>
    </source>
</evidence>
<dbReference type="RefSeq" id="WP_209969979.1">
    <property type="nucleotide sequence ID" value="NZ_JAGGLB010000002.1"/>
</dbReference>
<dbReference type="SMART" id="SM00387">
    <property type="entry name" value="HATPase_c"/>
    <property type="match status" value="1"/>
</dbReference>
<keyword evidence="12" id="KW-0812">Transmembrane</keyword>
<keyword evidence="8 15" id="KW-0418">Kinase</keyword>
<organism evidence="15 16">
    <name type="scientific">Paenibacillus eucommiae</name>
    <dbReference type="NCBI Taxonomy" id="1355755"/>
    <lineage>
        <taxon>Bacteria</taxon>
        <taxon>Bacillati</taxon>
        <taxon>Bacillota</taxon>
        <taxon>Bacilli</taxon>
        <taxon>Bacillales</taxon>
        <taxon>Paenibacillaceae</taxon>
        <taxon>Paenibacillus</taxon>
    </lineage>
</organism>
<dbReference type="SUPFAM" id="SSF158472">
    <property type="entry name" value="HAMP domain-like"/>
    <property type="match status" value="1"/>
</dbReference>
<dbReference type="Gene3D" id="6.10.340.10">
    <property type="match status" value="1"/>
</dbReference>
<evidence type="ECO:0000256" key="8">
    <source>
        <dbReference type="ARBA" id="ARBA00022777"/>
    </source>
</evidence>
<dbReference type="SUPFAM" id="SSF55874">
    <property type="entry name" value="ATPase domain of HSP90 chaperone/DNA topoisomerase II/histidine kinase"/>
    <property type="match status" value="1"/>
</dbReference>
<evidence type="ECO:0000256" key="7">
    <source>
        <dbReference type="ARBA" id="ARBA00022741"/>
    </source>
</evidence>
<evidence type="ECO:0000256" key="12">
    <source>
        <dbReference type="SAM" id="Phobius"/>
    </source>
</evidence>
<feature type="transmembrane region" description="Helical" evidence="12">
    <location>
        <begin position="285"/>
        <end position="307"/>
    </location>
</feature>
<dbReference type="InterPro" id="IPR010559">
    <property type="entry name" value="Sig_transdc_His_kin_internal"/>
</dbReference>
<keyword evidence="9" id="KW-0067">ATP-binding</keyword>
<name>A0ABS4INK7_9BACL</name>
<protein>
    <recommendedName>
        <fullName evidence="3">histidine kinase</fullName>
        <ecNumber evidence="3">2.7.13.3</ecNumber>
    </recommendedName>
</protein>
<keyword evidence="6" id="KW-0808">Transferase</keyword>
<comment type="catalytic activity">
    <reaction evidence="1">
        <text>ATP + protein L-histidine = ADP + protein N-phospho-L-histidine.</text>
        <dbReference type="EC" id="2.7.13.3"/>
    </reaction>
</comment>
<evidence type="ECO:0000256" key="1">
    <source>
        <dbReference type="ARBA" id="ARBA00000085"/>
    </source>
</evidence>
<dbReference type="PANTHER" id="PTHR34220">
    <property type="entry name" value="SENSOR HISTIDINE KINASE YPDA"/>
    <property type="match status" value="1"/>
</dbReference>
<evidence type="ECO:0000259" key="13">
    <source>
        <dbReference type="PROSITE" id="PS50109"/>
    </source>
</evidence>
<evidence type="ECO:0000256" key="4">
    <source>
        <dbReference type="ARBA" id="ARBA00022475"/>
    </source>
</evidence>
<dbReference type="SMART" id="SM00304">
    <property type="entry name" value="HAMP"/>
    <property type="match status" value="1"/>
</dbReference>
<dbReference type="EC" id="2.7.13.3" evidence="3"/>
<dbReference type="PROSITE" id="PS50109">
    <property type="entry name" value="HIS_KIN"/>
    <property type="match status" value="1"/>
</dbReference>
<dbReference type="Pfam" id="PF06580">
    <property type="entry name" value="His_kinase"/>
    <property type="match status" value="1"/>
</dbReference>
<evidence type="ECO:0000256" key="6">
    <source>
        <dbReference type="ARBA" id="ARBA00022679"/>
    </source>
</evidence>
<evidence type="ECO:0000313" key="15">
    <source>
        <dbReference type="EMBL" id="MBP1989145.1"/>
    </source>
</evidence>
<dbReference type="InterPro" id="IPR005467">
    <property type="entry name" value="His_kinase_dom"/>
</dbReference>
<feature type="domain" description="HAMP" evidence="14">
    <location>
        <begin position="309"/>
        <end position="362"/>
    </location>
</feature>
<evidence type="ECO:0000256" key="2">
    <source>
        <dbReference type="ARBA" id="ARBA00004651"/>
    </source>
</evidence>
<dbReference type="CDD" id="cd18773">
    <property type="entry name" value="PDC1_HK_sensor"/>
    <property type="match status" value="1"/>
</dbReference>
<dbReference type="CDD" id="cd06225">
    <property type="entry name" value="HAMP"/>
    <property type="match status" value="1"/>
</dbReference>
<dbReference type="Gene3D" id="3.30.565.10">
    <property type="entry name" value="Histidine kinase-like ATPase, C-terminal domain"/>
    <property type="match status" value="1"/>
</dbReference>
<dbReference type="InterPro" id="IPR003660">
    <property type="entry name" value="HAMP_dom"/>
</dbReference>
<dbReference type="PANTHER" id="PTHR34220:SF7">
    <property type="entry name" value="SENSOR HISTIDINE KINASE YPDA"/>
    <property type="match status" value="1"/>
</dbReference>
<keyword evidence="5" id="KW-0597">Phosphoprotein</keyword>
<accession>A0ABS4INK7</accession>
<evidence type="ECO:0000256" key="5">
    <source>
        <dbReference type="ARBA" id="ARBA00022553"/>
    </source>
</evidence>
<evidence type="ECO:0000313" key="16">
    <source>
        <dbReference type="Proteomes" id="UP001519287"/>
    </source>
</evidence>
<evidence type="ECO:0000256" key="10">
    <source>
        <dbReference type="ARBA" id="ARBA00023012"/>
    </source>
</evidence>
<comment type="subcellular location">
    <subcellularLocation>
        <location evidence="2">Cell membrane</location>
        <topology evidence="2">Multi-pass membrane protein</topology>
    </subcellularLocation>
</comment>
<keyword evidence="10" id="KW-0902">Two-component regulatory system</keyword>
<keyword evidence="11 12" id="KW-0472">Membrane</keyword>
<dbReference type="Pfam" id="PF00672">
    <property type="entry name" value="HAMP"/>
    <property type="match status" value="1"/>
</dbReference>
<evidence type="ECO:0000256" key="9">
    <source>
        <dbReference type="ARBA" id="ARBA00022840"/>
    </source>
</evidence>
<keyword evidence="12" id="KW-1133">Transmembrane helix</keyword>
<dbReference type="EMBL" id="JAGGLB010000002">
    <property type="protein sequence ID" value="MBP1989145.1"/>
    <property type="molecule type" value="Genomic_DNA"/>
</dbReference>
<keyword evidence="16" id="KW-1185">Reference proteome</keyword>
<feature type="domain" description="Histidine kinase" evidence="13">
    <location>
        <begin position="471"/>
        <end position="583"/>
    </location>
</feature>
<reference evidence="15 16" key="1">
    <citation type="submission" date="2021-03" db="EMBL/GenBank/DDBJ databases">
        <title>Genomic Encyclopedia of Type Strains, Phase IV (KMG-IV): sequencing the most valuable type-strain genomes for metagenomic binning, comparative biology and taxonomic classification.</title>
        <authorList>
            <person name="Goeker M."/>
        </authorList>
    </citation>
    <scope>NUCLEOTIDE SEQUENCE [LARGE SCALE GENOMIC DNA]</scope>
    <source>
        <strain evidence="15 16">DSM 26048</strain>
    </source>
</reference>
<dbReference type="GO" id="GO:0016301">
    <property type="term" value="F:kinase activity"/>
    <property type="evidence" value="ECO:0007669"/>
    <property type="project" value="UniProtKB-KW"/>
</dbReference>
<evidence type="ECO:0000259" key="14">
    <source>
        <dbReference type="PROSITE" id="PS50885"/>
    </source>
</evidence>
<dbReference type="InterPro" id="IPR050640">
    <property type="entry name" value="Bact_2-comp_sensor_kinase"/>
</dbReference>
<dbReference type="PROSITE" id="PS50885">
    <property type="entry name" value="HAMP"/>
    <property type="match status" value="1"/>
</dbReference>
<gene>
    <name evidence="15" type="ORF">J2Z66_000740</name>
</gene>
<dbReference type="Pfam" id="PF02518">
    <property type="entry name" value="HATPase_c"/>
    <property type="match status" value="1"/>
</dbReference>
<comment type="caution">
    <text evidence="15">The sequence shown here is derived from an EMBL/GenBank/DDBJ whole genome shotgun (WGS) entry which is preliminary data.</text>
</comment>
<evidence type="ECO:0000256" key="3">
    <source>
        <dbReference type="ARBA" id="ARBA00012438"/>
    </source>
</evidence>
<keyword evidence="4" id="KW-1003">Cell membrane</keyword>
<dbReference type="Proteomes" id="UP001519287">
    <property type="component" value="Unassembled WGS sequence"/>
</dbReference>
<sequence>MINSRKVFNSMFVRLFLTLALASLLVFSGLLYSALSSSREALSKQKSADMTIFIERTGQYLELYLQNIRNILINASADIDDTLLKDPKKLENMLRGNIEQNSSIISHMFVLREDGSVVSSNQLIYDVVGHPELPKIARIAHENRGLVNWSEPYYTPLQVGQTIAFALALKGGDGILLVEINTNQLTKRLNEMLYSSGQGFTLFTNQGHIVSYNPYSSIVPYKHATLPPEMEDSFTNALTQLPNGVSRIEGADGPLMAVKSKRYELGWYLVTLTDERKFNEAGQSLVVRFLTIGALWFSLLIVLTLGISRYFTIPINRLALQMDRVRGERLAVPPRQIERKDEIGRLSLSFYTMMGRIQELLQTVKENEERKKEIELLLLINQIRPHFLYNTLACIGSLAKQHRVQEVEETIRSLIQLLSYSIGKTDNATLEEEFLALRSYVQIQKIRYGEAFNYVEELGAEFAQITVPKLILQPLLENSIFHGLAVKGEGTVWIRARAEEGKLLLTVRDDGQGMTDTQIKQTLMALAPSEQTDLSNLPAGVRQGIGLSNVQERIRIHYGQEYGLEIRSEPGLWTEVVISLPLP</sequence>
<keyword evidence="7" id="KW-0547">Nucleotide-binding</keyword>